<dbReference type="RefSeq" id="WP_170846713.1">
    <property type="nucleotide sequence ID" value="NZ_FOSZ01000003.1"/>
</dbReference>
<protein>
    <submittedName>
        <fullName evidence="3">Flagellar motility protein MotE, a chaperone for MotC folding</fullName>
    </submittedName>
</protein>
<feature type="compositionally biased region" description="Basic residues" evidence="2">
    <location>
        <begin position="1"/>
        <end position="27"/>
    </location>
</feature>
<reference evidence="4" key="1">
    <citation type="submission" date="2016-10" db="EMBL/GenBank/DDBJ databases">
        <authorList>
            <person name="Varghese N."/>
            <person name="Submissions S."/>
        </authorList>
    </citation>
    <scope>NUCLEOTIDE SEQUENCE [LARGE SCALE GENOMIC DNA]</scope>
    <source>
        <strain evidence="4">DSM 28453</strain>
    </source>
</reference>
<organism evidence="3 4">
    <name type="scientific">Shimia haliotis</name>
    <dbReference type="NCBI Taxonomy" id="1280847"/>
    <lineage>
        <taxon>Bacteria</taxon>
        <taxon>Pseudomonadati</taxon>
        <taxon>Pseudomonadota</taxon>
        <taxon>Alphaproteobacteria</taxon>
        <taxon>Rhodobacterales</taxon>
        <taxon>Roseobacteraceae</taxon>
    </lineage>
</organism>
<dbReference type="EMBL" id="FOSZ01000003">
    <property type="protein sequence ID" value="SFK91204.1"/>
    <property type="molecule type" value="Genomic_DNA"/>
</dbReference>
<evidence type="ECO:0000256" key="1">
    <source>
        <dbReference type="SAM" id="Coils"/>
    </source>
</evidence>
<keyword evidence="3" id="KW-0966">Cell projection</keyword>
<dbReference type="AlphaFoldDB" id="A0A1I4DBM8"/>
<evidence type="ECO:0000313" key="4">
    <source>
        <dbReference type="Proteomes" id="UP000198851"/>
    </source>
</evidence>
<dbReference type="SUPFAM" id="SSF158791">
    <property type="entry name" value="MgtE N-terminal domain-like"/>
    <property type="match status" value="1"/>
</dbReference>
<gene>
    <name evidence="3" type="ORF">SAMN04488036_10379</name>
</gene>
<accession>A0A1I4DBM8</accession>
<feature type="region of interest" description="Disordered" evidence="2">
    <location>
        <begin position="1"/>
        <end position="30"/>
    </location>
</feature>
<sequence>MSKKKAVKNKQVKPSKVARAKAKKPAKPPRGSLFVISSFLVLSAVLRIGVGATEAIAREDGPMPSPVAAMSTPQSCEPPEDLRALMATFKEREQRITRQEEEIRNRMQALSVADDEVSRKLMQLERAEDNLRNVIAMAESAADDDVSRLTRVYETMKPKNVAALFEEMDPEFAAGFIARMNPESAAGVMAGLSPRAAYTISVVLAGRNANVPTD</sequence>
<keyword evidence="1" id="KW-0175">Coiled coil</keyword>
<dbReference type="Proteomes" id="UP000198851">
    <property type="component" value="Unassembled WGS sequence"/>
</dbReference>
<dbReference type="STRING" id="1280847.SAMN04488036_10379"/>
<name>A0A1I4DBM8_9RHOB</name>
<keyword evidence="3" id="KW-0969">Cilium</keyword>
<evidence type="ECO:0000313" key="3">
    <source>
        <dbReference type="EMBL" id="SFK91204.1"/>
    </source>
</evidence>
<keyword evidence="4" id="KW-1185">Reference proteome</keyword>
<evidence type="ECO:0000256" key="2">
    <source>
        <dbReference type="SAM" id="MobiDB-lite"/>
    </source>
</evidence>
<keyword evidence="3" id="KW-0282">Flagellum</keyword>
<proteinExistence type="predicted"/>
<feature type="coiled-coil region" evidence="1">
    <location>
        <begin position="82"/>
        <end position="144"/>
    </location>
</feature>